<dbReference type="InterPro" id="IPR008709">
    <property type="entry name" value="Neurochondrin"/>
</dbReference>
<dbReference type="AlphaFoldDB" id="A0A4D9D386"/>
<feature type="region of interest" description="Disordered" evidence="1">
    <location>
        <begin position="185"/>
        <end position="219"/>
    </location>
</feature>
<dbReference type="EMBL" id="SDOX01000009">
    <property type="protein sequence ID" value="TFJ86191.1"/>
    <property type="molecule type" value="Genomic_DNA"/>
</dbReference>
<keyword evidence="3" id="KW-1185">Reference proteome</keyword>
<dbReference type="OrthoDB" id="10370380at2759"/>
<gene>
    <name evidence="2" type="ORF">NSK_002399</name>
</gene>
<proteinExistence type="predicted"/>
<reference evidence="2 3" key="1">
    <citation type="submission" date="2019-01" db="EMBL/GenBank/DDBJ databases">
        <title>Nuclear Genome Assembly of the Microalgal Biofuel strain Nannochloropsis salina CCMP1776.</title>
        <authorList>
            <person name="Hovde B."/>
        </authorList>
    </citation>
    <scope>NUCLEOTIDE SEQUENCE [LARGE SCALE GENOMIC DNA]</scope>
    <source>
        <strain evidence="2 3">CCMP1776</strain>
    </source>
</reference>
<feature type="region of interest" description="Disordered" evidence="1">
    <location>
        <begin position="241"/>
        <end position="275"/>
    </location>
</feature>
<feature type="compositionally biased region" description="Basic and acidic residues" evidence="1">
    <location>
        <begin position="260"/>
        <end position="274"/>
    </location>
</feature>
<evidence type="ECO:0000256" key="1">
    <source>
        <dbReference type="SAM" id="MobiDB-lite"/>
    </source>
</evidence>
<dbReference type="Proteomes" id="UP000355283">
    <property type="component" value="Unassembled WGS sequence"/>
</dbReference>
<dbReference type="PANTHER" id="PTHR13109">
    <property type="entry name" value="NEUROCHONDRIN"/>
    <property type="match status" value="1"/>
</dbReference>
<dbReference type="PANTHER" id="PTHR13109:SF7">
    <property type="entry name" value="NEUROCHONDRIN"/>
    <property type="match status" value="1"/>
</dbReference>
<evidence type="ECO:0000313" key="2">
    <source>
        <dbReference type="EMBL" id="TFJ86191.1"/>
    </source>
</evidence>
<sequence>MRNERDEAKFAGLLLLIKHLNSRPWPATSDAPGASTQSEIDNVRRRVLEAITPQFLGRLLVSSPKSPDQLQFQGVGLAVLGTLARDPTLLPRLLPLLKHVLAILDKALVPTREHAEGVNEEEQAETRPEWSMKRMQLLEDCLLFVHLLTRDSRSLACLEALATHQAFRRVSACLAHLRQRAQMGTKDVGGTSARSGSAACKEAGARQGGRWGEEGREEPFAEALPGALSQAPSASIGGHLAAAVDSGSPSCGAKSPPAESKGESPEPGSPEDRVGSAMAKACLALEGMLLLEKELGLSLSVVVDGEKSLAVLASALEEASGELKVRLAQLLNLFLLNRRGTTGTAVAWARAMGHASHGRPSYKRPRTGQHVRGALLQLLHGGLRETHRDPALAVLVHMLALFGQGWVLEDEEVGEAEVEGGGCAAGHGTGRRHGKSVVFLVHALSAEARMAAEELQSLGHLEEDILGSDFALQRRRKRALRILPLCVEGLEAVLRFLCGAGNGPECVIEGNNSSARSESRARCDGEWWMLPGENLLEMRASLHDAVGAFLRLLQDGAGEWKQTRVRTAGGPDRAWEELGEGLEAVFREVVGFMSAMLSEDEGCLSAEETLPVLPFVKAVVGEDPRWMRPWVSRAMLLGTEKGDDDAEASIRAIDRLVDECQIHHWFVKQLKRPTRDASEQGQHVDLLFILHEILVRGGQRVICDDVACLLLFHPSISSLVPDLVLDNYDPSSSCLAFTSSSSVRLGLHRVWFVLSILWERAQVRSGSEGKRLIAEDVEYLELEGLLDGLVPPGSETRHSWLTGVGRVLVEGGKALISAPRCHAHAAEGPKLTEAERGEISDAWKQSMRIFSHLPRSMQQEVLQRLRLYYNAEDLQALEDEWVLLDAAAAVL</sequence>
<protein>
    <submittedName>
        <fullName evidence="2">Uncharacterized protein</fullName>
    </submittedName>
</protein>
<accession>A0A4D9D386</accession>
<comment type="caution">
    <text evidence="2">The sequence shown here is derived from an EMBL/GenBank/DDBJ whole genome shotgun (WGS) entry which is preliminary data.</text>
</comment>
<organism evidence="2 3">
    <name type="scientific">Nannochloropsis salina CCMP1776</name>
    <dbReference type="NCBI Taxonomy" id="1027361"/>
    <lineage>
        <taxon>Eukaryota</taxon>
        <taxon>Sar</taxon>
        <taxon>Stramenopiles</taxon>
        <taxon>Ochrophyta</taxon>
        <taxon>Eustigmatophyceae</taxon>
        <taxon>Eustigmatales</taxon>
        <taxon>Monodopsidaceae</taxon>
        <taxon>Microchloropsis</taxon>
        <taxon>Microchloropsis salina</taxon>
    </lineage>
</organism>
<evidence type="ECO:0000313" key="3">
    <source>
        <dbReference type="Proteomes" id="UP000355283"/>
    </source>
</evidence>
<name>A0A4D9D386_9STRA</name>